<dbReference type="Pfam" id="PF06119">
    <property type="entry name" value="NIDO"/>
    <property type="match status" value="1"/>
</dbReference>
<dbReference type="SUPFAM" id="SSF54511">
    <property type="entry name" value="GFP-like"/>
    <property type="match status" value="1"/>
</dbReference>
<evidence type="ECO:0000259" key="19">
    <source>
        <dbReference type="PROSITE" id="PS51162"/>
    </source>
</evidence>
<keyword evidence="2" id="KW-0964">Secreted</keyword>
<dbReference type="CDD" id="cd00191">
    <property type="entry name" value="TY"/>
    <property type="match status" value="6"/>
</dbReference>
<evidence type="ECO:0000256" key="7">
    <source>
        <dbReference type="ARBA" id="ARBA00022837"/>
    </source>
</evidence>
<feature type="domain" description="Thyroglobulin type-1" evidence="19">
    <location>
        <begin position="1142"/>
        <end position="1208"/>
    </location>
</feature>
<feature type="repeat" description="LDL-receptor class B" evidence="13">
    <location>
        <begin position="1580"/>
        <end position="1622"/>
    </location>
</feature>
<dbReference type="InterPro" id="IPR009017">
    <property type="entry name" value="GFP"/>
</dbReference>
<evidence type="ECO:0000256" key="10">
    <source>
        <dbReference type="ARBA" id="ARBA00023157"/>
    </source>
</evidence>
<feature type="disulfide bond" evidence="14">
    <location>
        <begin position="871"/>
        <end position="878"/>
    </location>
</feature>
<keyword evidence="22" id="KW-1185">Reference proteome</keyword>
<evidence type="ECO:0000256" key="9">
    <source>
        <dbReference type="ARBA" id="ARBA00022889"/>
    </source>
</evidence>
<dbReference type="CDD" id="cd00255">
    <property type="entry name" value="nidG2"/>
    <property type="match status" value="1"/>
</dbReference>
<evidence type="ECO:0000256" key="16">
    <source>
        <dbReference type="SAM" id="SignalP"/>
    </source>
</evidence>
<dbReference type="PROSITE" id="PS51120">
    <property type="entry name" value="LDLRB"/>
    <property type="match status" value="3"/>
</dbReference>
<dbReference type="Pfam" id="PF00058">
    <property type="entry name" value="Ldl_recept_b"/>
    <property type="match status" value="2"/>
</dbReference>
<feature type="domain" description="Thyroglobulin type-1" evidence="19">
    <location>
        <begin position="909"/>
        <end position="977"/>
    </location>
</feature>
<keyword evidence="5 16" id="KW-0732">Signal</keyword>
<keyword evidence="10 14" id="KW-1015">Disulfide bond</keyword>
<dbReference type="PROSITE" id="PS50993">
    <property type="entry name" value="NIDOGEN_G2"/>
    <property type="match status" value="1"/>
</dbReference>
<dbReference type="EMBL" id="JADWDJ010000001">
    <property type="protein sequence ID" value="KAG5285230.1"/>
    <property type="molecule type" value="Genomic_DNA"/>
</dbReference>
<keyword evidence="11" id="KW-0325">Glycoprotein</keyword>
<dbReference type="InterPro" id="IPR000152">
    <property type="entry name" value="EGF-type_Asp/Asn_hydroxyl_site"/>
</dbReference>
<dbReference type="PROSITE" id="PS00484">
    <property type="entry name" value="THYROGLOBULIN_1_1"/>
    <property type="match status" value="4"/>
</dbReference>
<dbReference type="SMART" id="SM00179">
    <property type="entry name" value="EGF_CA"/>
    <property type="match status" value="3"/>
</dbReference>
<feature type="disulfide bond" evidence="14">
    <location>
        <begin position="1177"/>
        <end position="1184"/>
    </location>
</feature>
<feature type="region of interest" description="Disordered" evidence="15">
    <location>
        <begin position="343"/>
        <end position="381"/>
    </location>
</feature>
<dbReference type="InterPro" id="IPR018097">
    <property type="entry name" value="EGF_Ca-bd_CS"/>
</dbReference>
<dbReference type="Gene3D" id="2.40.155.10">
    <property type="entry name" value="Green fluorescent protein"/>
    <property type="match status" value="1"/>
</dbReference>
<feature type="compositionally biased region" description="Low complexity" evidence="15">
    <location>
        <begin position="345"/>
        <end position="356"/>
    </location>
</feature>
<feature type="repeat" description="LDL-receptor class B" evidence="13">
    <location>
        <begin position="1536"/>
        <end position="1579"/>
    </location>
</feature>
<dbReference type="InterPro" id="IPR006605">
    <property type="entry name" value="G2_nidogen/fibulin_G2F"/>
</dbReference>
<feature type="domain" description="Thyroglobulin type-1" evidence="19">
    <location>
        <begin position="1218"/>
        <end position="1332"/>
    </location>
</feature>
<dbReference type="PANTHER" id="PTHR12352">
    <property type="entry name" value="SECRETED MODULAR CALCIUM-BINDING PROTEIN"/>
    <property type="match status" value="1"/>
</dbReference>
<evidence type="ECO:0000256" key="8">
    <source>
        <dbReference type="ARBA" id="ARBA00022869"/>
    </source>
</evidence>
<comment type="caution">
    <text evidence="12">Lacks conserved residue(s) required for the propagation of feature annotation.</text>
</comment>
<feature type="disulfide bond" evidence="14">
    <location>
        <begin position="946"/>
        <end position="953"/>
    </location>
</feature>
<feature type="compositionally biased region" description="Pro residues" evidence="15">
    <location>
        <begin position="1469"/>
        <end position="1479"/>
    </location>
</feature>
<dbReference type="GO" id="GO:0007160">
    <property type="term" value="P:cell-matrix adhesion"/>
    <property type="evidence" value="ECO:0007669"/>
    <property type="project" value="InterPro"/>
</dbReference>
<evidence type="ECO:0000259" key="18">
    <source>
        <dbReference type="PROSITE" id="PS50993"/>
    </source>
</evidence>
<feature type="region of interest" description="Disordered" evidence="15">
    <location>
        <begin position="1118"/>
        <end position="1156"/>
    </location>
</feature>
<comment type="subcellular location">
    <subcellularLocation>
        <location evidence="1">Secreted</location>
        <location evidence="1">Extracellular space</location>
        <location evidence="1">Extracellular matrix</location>
        <location evidence="1">Basement membrane</location>
    </subcellularLocation>
</comment>
<evidence type="ECO:0000259" key="17">
    <source>
        <dbReference type="PROSITE" id="PS50026"/>
    </source>
</evidence>
<dbReference type="CDD" id="cd00054">
    <property type="entry name" value="EGF_CA"/>
    <property type="match status" value="2"/>
</dbReference>
<dbReference type="FunFam" id="2.120.10.30:FF:000241">
    <property type="entry name" value="Low-density lipoprotein receptor-related protein 6"/>
    <property type="match status" value="1"/>
</dbReference>
<evidence type="ECO:0000256" key="14">
    <source>
        <dbReference type="PROSITE-ProRule" id="PRU00500"/>
    </source>
</evidence>
<comment type="caution">
    <text evidence="21">The sequence shown here is derived from an EMBL/GenBank/DDBJ whole genome shotgun (WGS) entry which is preliminary data.</text>
</comment>
<evidence type="ECO:0000256" key="3">
    <source>
        <dbReference type="ARBA" id="ARBA00022530"/>
    </source>
</evidence>
<dbReference type="Gene3D" id="2.120.10.30">
    <property type="entry name" value="TolB, C-terminal domain"/>
    <property type="match status" value="1"/>
</dbReference>
<dbReference type="SMART" id="SM00181">
    <property type="entry name" value="EGF"/>
    <property type="match status" value="4"/>
</dbReference>
<dbReference type="SMART" id="SM00135">
    <property type="entry name" value="LY"/>
    <property type="match status" value="4"/>
</dbReference>
<dbReference type="InterPro" id="IPR001881">
    <property type="entry name" value="EGF-like_Ca-bd_dom"/>
</dbReference>
<dbReference type="Pfam" id="PF07645">
    <property type="entry name" value="EGF_CA"/>
    <property type="match status" value="2"/>
</dbReference>
<feature type="compositionally biased region" description="Basic and acidic residues" evidence="15">
    <location>
        <begin position="1336"/>
        <end position="1351"/>
    </location>
</feature>
<evidence type="ECO:0008006" key="23">
    <source>
        <dbReference type="Google" id="ProtNLM"/>
    </source>
</evidence>
<dbReference type="InterPro" id="IPR051950">
    <property type="entry name" value="Dev_reg/Prot_inhib"/>
</dbReference>
<keyword evidence="7" id="KW-0106">Calcium</keyword>
<evidence type="ECO:0000256" key="13">
    <source>
        <dbReference type="PROSITE-ProRule" id="PRU00461"/>
    </source>
</evidence>
<evidence type="ECO:0000256" key="6">
    <source>
        <dbReference type="ARBA" id="ARBA00022737"/>
    </source>
</evidence>
<dbReference type="FunFam" id="2.10.25.10:FF:000038">
    <property type="entry name" value="Fibrillin 2"/>
    <property type="match status" value="2"/>
</dbReference>
<feature type="domain" description="NIDO" evidence="20">
    <location>
        <begin position="100"/>
        <end position="268"/>
    </location>
</feature>
<evidence type="ECO:0000256" key="12">
    <source>
        <dbReference type="PROSITE-ProRule" id="PRU00076"/>
    </source>
</evidence>
<sequence length="1753" mass="190068">MTRNKFTILLIQLCWTVYVVTGIHRKDIFPYGTLSGDLTLQEGDDETSKVIVLTRPMRFYEASFSSLYVATNGIISTQDLPMEKQYVDDGLPTDFPVIAPFLADLDTSNGRGTIYYRQTESPTILNRVAMEVHRGFPDARFTPTHAVVVTWENVGAYEEGSRSSDGSSNRVNTFQAVVAYDETDTYGLFLYPEGGLNFFGTRPKESYNVEIELPARVGFSRGEVSFLFFSRQEGPFYSITTNEQSVKNLYQVGNTGLPGVWLFHIGSSYSFDNVIPAAVGGVLATPPPFDAEATTPEYSEYSDYPEFQSPTLPEFVEAGADPSLLQSPDQPQVQLYGEEVPLTASPETPESPNSESGPREHPAIPEPRNLPPEHSGLPQRPVPEHTILELFPTRDGGSPRHSPKDQVDSVVQGVDLDTGVIQYNSGSKETCERSSQQCSQNAHCSDYATGLCCHCRSGFYGNGQHCLPSGAPHRVNGKVNGVVLVGSTPVEINNVDLHAYVVVSDGRAYTAISEVPEPAGWALMPVAPIGGLFGWLFALELPNSQNGFTITGAEFTRHADVTFYPGNERLSIVQTAKGLDAENYLSVDTKLSGSVPFIPPGATVQMEPFKVTFQYYPSVTTSISVREFTVVSAESGAETFSFQLRQNITLATAGHRPRGGDAWSLAWSRRLKPCSGRSDLRYAITNKIGPVGAGIPDGGEVNPCYAGTHDCDTTAQCIPGEGQNFQCQCATGYRGDGRNCYDIDECAEHLSSCAAHSQCENLQGSHRCLCQPGYEFGFDGRTCIDVDECRSQPCHAQASCTNSLGSFHCQCQAGYQGNGFQCHPQSGGSERPKTHCERHRDSAQTSQDGFSLVGAFVPECDEAGQYRPLQCHGSTGHCWCVDVQGQERAGTRAPPSSPRPNCNEPERPKTQCEHHRDGAQTSQDGFSLGAFVPECDEAGQYRPLQCHGSTGHCWCVDVQGQERAGTRAPPSSPRPNCNEPAIHVSLRVRPLNDHPCHPPLPSPQSARALLVTHCGITETEPAGLPWWSREPSPRSVTQEGQCSQRHAHRVTAGVDAGAERAGTRVPPSSPRPNCNEPAPIVGAPSAPVRDEAGQYRASAEKHGSTGHCWCVDVQGQERAGTRAPPSSPRPNCNEPVRPERPRTQCEHHRDSLQGSHGGVGAFVPQCDEEGQYRPLQCHGSSGHCWCVDVQGQERAGTRTLPGTPPTNCDGPVRPERPKTQCEHHRDGAQTSQDGFSLVGAFVPECDEAGQYRPLQCHGSTGHCWCVDLQGPGRGRHQSPLAPHESNCFECDEAGQYRPLQCHGSTGHCWCVDVQGQERAGTRAPPSSPRPNCNEPVRPERPRTQCEHHRDSLQGSHGGVGALDPRCDEEGQFASCSATAHRVTAGVWTCRARRGRALGPSRAPLLPTAMDQCHQPSVQRQFVSAGGPASSSTTVASRTHTTTCRNVTRLASSTPSSATGTAATAGIPTVAPPTQRPLPRPDVTPPPTGGVSLLYAQGQQIGALPLTGTRMDKDKSSVLLQLHGSIVVGVAHDCLERKVYWTDIAGRTINRAGLAAGSEPEVLINTGLTSPEGLALDVVRRRMFWVDSTMDKIETSNLDGTGRRVLIDKDLVNPRAIIVDSSSGTVYWTDWNREAPKIEGASVDGQNRKVLVQEGIGLPNALTFNPASHQVCWGDAGTKRLECISPDGTGRQVIHSGLNYPFAMVFHANHFYYTDWRRDAIIGMSRGTSQFTDDYLPEQRSHLYGIALASPNCL</sequence>
<feature type="domain" description="EGF-like" evidence="17">
    <location>
        <begin position="742"/>
        <end position="784"/>
    </location>
</feature>
<dbReference type="InterPro" id="IPR049883">
    <property type="entry name" value="NOTCH1_EGF-like"/>
</dbReference>
<evidence type="ECO:0000256" key="11">
    <source>
        <dbReference type="ARBA" id="ARBA00023180"/>
    </source>
</evidence>
<evidence type="ECO:0000313" key="22">
    <source>
        <dbReference type="Proteomes" id="UP000823561"/>
    </source>
</evidence>
<keyword evidence="8" id="KW-0084">Basement membrane</keyword>
<feature type="signal peptide" evidence="16">
    <location>
        <begin position="1"/>
        <end position="22"/>
    </location>
</feature>
<feature type="compositionally biased region" description="Basic and acidic residues" evidence="15">
    <location>
        <begin position="1136"/>
        <end position="1151"/>
    </location>
</feature>
<evidence type="ECO:0000256" key="2">
    <source>
        <dbReference type="ARBA" id="ARBA00022525"/>
    </source>
</evidence>
<keyword evidence="4 12" id="KW-0245">EGF-like domain</keyword>
<dbReference type="Pfam" id="PF00086">
    <property type="entry name" value="Thyroglobulin_1"/>
    <property type="match status" value="6"/>
</dbReference>
<proteinExistence type="predicted"/>
<dbReference type="SUPFAM" id="SSF63825">
    <property type="entry name" value="YWTD domain"/>
    <property type="match status" value="1"/>
</dbReference>
<feature type="region of interest" description="Disordered" evidence="15">
    <location>
        <begin position="1319"/>
        <end position="1359"/>
    </location>
</feature>
<gene>
    <name evidence="21" type="ORF">AALO_G00001000</name>
</gene>
<keyword evidence="9" id="KW-0130">Cell adhesion</keyword>
<dbReference type="PROSITE" id="PS50026">
    <property type="entry name" value="EGF_3"/>
    <property type="match status" value="3"/>
</dbReference>
<dbReference type="PANTHER" id="PTHR12352:SF3">
    <property type="entry name" value="NIDOGEN-2"/>
    <property type="match status" value="1"/>
</dbReference>
<feature type="domain" description="Thyroglobulin type-1" evidence="19">
    <location>
        <begin position="1039"/>
        <end position="1132"/>
    </location>
</feature>
<dbReference type="InterPro" id="IPR000033">
    <property type="entry name" value="LDLR_classB_rpt"/>
</dbReference>
<keyword evidence="3" id="KW-0272">Extracellular matrix</keyword>
<dbReference type="InterPro" id="IPR011042">
    <property type="entry name" value="6-blade_b-propeller_TolB-like"/>
</dbReference>
<dbReference type="Pfam" id="PF07474">
    <property type="entry name" value="G2F"/>
    <property type="match status" value="1"/>
</dbReference>
<feature type="region of interest" description="Disordered" evidence="15">
    <location>
        <begin position="1450"/>
        <end position="1479"/>
    </location>
</feature>
<dbReference type="Gene3D" id="2.10.25.10">
    <property type="entry name" value="Laminin"/>
    <property type="match status" value="3"/>
</dbReference>
<dbReference type="GO" id="GO:0030855">
    <property type="term" value="P:epithelial cell differentiation"/>
    <property type="evidence" value="ECO:0007669"/>
    <property type="project" value="UniProtKB-ARBA"/>
</dbReference>
<dbReference type="InterPro" id="IPR036857">
    <property type="entry name" value="Thyroglobulin_1_sf"/>
</dbReference>
<feature type="compositionally biased region" description="Polar residues" evidence="15">
    <location>
        <begin position="1034"/>
        <end position="1044"/>
    </location>
</feature>
<dbReference type="Proteomes" id="UP000823561">
    <property type="component" value="Chromosome 1"/>
</dbReference>
<dbReference type="InterPro" id="IPR000742">
    <property type="entry name" value="EGF"/>
</dbReference>
<feature type="domain" description="Thyroglobulin type-1" evidence="19">
    <location>
        <begin position="833"/>
        <end position="902"/>
    </location>
</feature>
<dbReference type="InterPro" id="IPR000716">
    <property type="entry name" value="Thyroglobulin_1"/>
</dbReference>
<dbReference type="SMART" id="SM00211">
    <property type="entry name" value="TY"/>
    <property type="match status" value="6"/>
</dbReference>
<evidence type="ECO:0000256" key="15">
    <source>
        <dbReference type="SAM" id="MobiDB-lite"/>
    </source>
</evidence>
<dbReference type="SUPFAM" id="SSF57610">
    <property type="entry name" value="Thyroglobulin type-1 domain"/>
    <property type="match status" value="6"/>
</dbReference>
<dbReference type="FunFam" id="4.10.800.10:FF:000001">
    <property type="entry name" value="Testican-3 isoform 2"/>
    <property type="match status" value="1"/>
</dbReference>
<dbReference type="InterPro" id="IPR009030">
    <property type="entry name" value="Growth_fac_rcpt_cys_sf"/>
</dbReference>
<evidence type="ECO:0000256" key="1">
    <source>
        <dbReference type="ARBA" id="ARBA00004302"/>
    </source>
</evidence>
<dbReference type="PROSITE" id="PS51162">
    <property type="entry name" value="THYROGLOBULIN_1_2"/>
    <property type="match status" value="5"/>
</dbReference>
<dbReference type="PROSITE" id="PS00010">
    <property type="entry name" value="ASX_HYDROXYL"/>
    <property type="match status" value="1"/>
</dbReference>
<feature type="region of interest" description="Disordered" evidence="15">
    <location>
        <begin position="889"/>
        <end position="922"/>
    </location>
</feature>
<feature type="chain" id="PRO_5043675196" description="Nidogen-2" evidence="16">
    <location>
        <begin position="23"/>
        <end position="1753"/>
    </location>
</feature>
<dbReference type="PROSITE" id="PS01187">
    <property type="entry name" value="EGF_CA"/>
    <property type="match status" value="1"/>
</dbReference>
<name>A0AAV6HGP1_9TELE</name>
<dbReference type="SUPFAM" id="SSF57184">
    <property type="entry name" value="Growth factor receptor domain"/>
    <property type="match status" value="1"/>
</dbReference>
<dbReference type="SMART" id="SM00682">
    <property type="entry name" value="G2F"/>
    <property type="match status" value="1"/>
</dbReference>
<feature type="repeat" description="LDL-receptor class B" evidence="13">
    <location>
        <begin position="1623"/>
        <end position="1667"/>
    </location>
</feature>
<dbReference type="Gene3D" id="4.10.800.10">
    <property type="entry name" value="Thyroglobulin type-1"/>
    <property type="match status" value="6"/>
</dbReference>
<accession>A0AAV6HGP1</accession>
<dbReference type="GO" id="GO:0005604">
    <property type="term" value="C:basement membrane"/>
    <property type="evidence" value="ECO:0007669"/>
    <property type="project" value="UniProtKB-SubCell"/>
</dbReference>
<feature type="domain" description="EGF-like" evidence="17">
    <location>
        <begin position="785"/>
        <end position="821"/>
    </location>
</feature>
<dbReference type="PROSITE" id="PS51220">
    <property type="entry name" value="NIDO"/>
    <property type="match status" value="1"/>
</dbReference>
<feature type="compositionally biased region" description="Basic and acidic residues" evidence="15">
    <location>
        <begin position="904"/>
        <end position="918"/>
    </location>
</feature>
<evidence type="ECO:0000256" key="4">
    <source>
        <dbReference type="ARBA" id="ARBA00022536"/>
    </source>
</evidence>
<feature type="compositionally biased region" description="Low complexity" evidence="15">
    <location>
        <begin position="1450"/>
        <end position="1468"/>
    </location>
</feature>
<protein>
    <recommendedName>
        <fullName evidence="23">Nidogen-2</fullName>
    </recommendedName>
</protein>
<evidence type="ECO:0000313" key="21">
    <source>
        <dbReference type="EMBL" id="KAG5285230.1"/>
    </source>
</evidence>
<feature type="domain" description="EGF-like" evidence="17">
    <location>
        <begin position="700"/>
        <end position="741"/>
    </location>
</feature>
<evidence type="ECO:0000259" key="20">
    <source>
        <dbReference type="PROSITE" id="PS51220"/>
    </source>
</evidence>
<keyword evidence="6" id="KW-0677">Repeat</keyword>
<dbReference type="SMART" id="SM00539">
    <property type="entry name" value="NIDO"/>
    <property type="match status" value="1"/>
</dbReference>
<dbReference type="InterPro" id="IPR003886">
    <property type="entry name" value="NIDO_dom"/>
</dbReference>
<reference evidence="21 22" key="1">
    <citation type="submission" date="2020-10" db="EMBL/GenBank/DDBJ databases">
        <title>Chromosome-scale genome assembly of the Allis shad, Alosa alosa.</title>
        <authorList>
            <person name="Margot Z."/>
            <person name="Christophe K."/>
            <person name="Cabau C."/>
            <person name="Louis A."/>
            <person name="Berthelot C."/>
            <person name="Parey E."/>
            <person name="Roest Crollius H."/>
            <person name="Montfort J."/>
            <person name="Robinson-Rechavi M."/>
            <person name="Bucao C."/>
            <person name="Bouchez O."/>
            <person name="Gislard M."/>
            <person name="Lluch J."/>
            <person name="Milhes M."/>
            <person name="Lampietro C."/>
            <person name="Lopez Roques C."/>
            <person name="Donnadieu C."/>
            <person name="Braasch I."/>
            <person name="Desvignes T."/>
            <person name="Postlethwait J."/>
            <person name="Bobe J."/>
            <person name="Guiguen Y."/>
        </authorList>
    </citation>
    <scope>NUCLEOTIDE SEQUENCE [LARGE SCALE GENOMIC DNA]</scope>
    <source>
        <strain evidence="21">M-15738</strain>
        <tissue evidence="21">Blood</tissue>
    </source>
</reference>
<dbReference type="GO" id="GO:0005615">
    <property type="term" value="C:extracellular space"/>
    <property type="evidence" value="ECO:0007669"/>
    <property type="project" value="TreeGrafter"/>
</dbReference>
<feature type="region of interest" description="Disordered" evidence="15">
    <location>
        <begin position="1196"/>
        <end position="1220"/>
    </location>
</feature>
<dbReference type="PROSITE" id="PS01186">
    <property type="entry name" value="EGF_2"/>
    <property type="match status" value="3"/>
</dbReference>
<dbReference type="GO" id="GO:0005509">
    <property type="term" value="F:calcium ion binding"/>
    <property type="evidence" value="ECO:0007669"/>
    <property type="project" value="InterPro"/>
</dbReference>
<evidence type="ECO:0000256" key="5">
    <source>
        <dbReference type="ARBA" id="ARBA00022729"/>
    </source>
</evidence>
<feature type="domain" description="Nidogen G2 beta-barrel" evidence="18">
    <location>
        <begin position="471"/>
        <end position="698"/>
    </location>
</feature>
<feature type="region of interest" description="Disordered" evidence="15">
    <location>
        <begin position="1022"/>
        <end position="1085"/>
    </location>
</feature>
<organism evidence="21 22">
    <name type="scientific">Alosa alosa</name>
    <name type="common">allis shad</name>
    <dbReference type="NCBI Taxonomy" id="278164"/>
    <lineage>
        <taxon>Eukaryota</taxon>
        <taxon>Metazoa</taxon>
        <taxon>Chordata</taxon>
        <taxon>Craniata</taxon>
        <taxon>Vertebrata</taxon>
        <taxon>Euteleostomi</taxon>
        <taxon>Actinopterygii</taxon>
        <taxon>Neopterygii</taxon>
        <taxon>Teleostei</taxon>
        <taxon>Clupei</taxon>
        <taxon>Clupeiformes</taxon>
        <taxon>Clupeoidei</taxon>
        <taxon>Clupeidae</taxon>
        <taxon>Alosa</taxon>
    </lineage>
</organism>